<accession>A0A927PEA9</accession>
<feature type="compositionally biased region" description="Basic and acidic residues" evidence="1">
    <location>
        <begin position="84"/>
        <end position="112"/>
    </location>
</feature>
<evidence type="ECO:0000256" key="1">
    <source>
        <dbReference type="SAM" id="MobiDB-lite"/>
    </source>
</evidence>
<reference evidence="2" key="2">
    <citation type="submission" date="2020-09" db="EMBL/GenBank/DDBJ databases">
        <authorList>
            <person name="Yu Y."/>
        </authorList>
    </citation>
    <scope>NUCLEOTIDE SEQUENCE</scope>
    <source>
        <strain evidence="2">KCTC 49039</strain>
    </source>
</reference>
<dbReference type="AlphaFoldDB" id="A0A927PEA9"/>
<organism evidence="2 3">
    <name type="scientific">Cellulosimicrobium arenosum</name>
    <dbReference type="NCBI Taxonomy" id="2708133"/>
    <lineage>
        <taxon>Bacteria</taxon>
        <taxon>Bacillati</taxon>
        <taxon>Actinomycetota</taxon>
        <taxon>Actinomycetes</taxon>
        <taxon>Micrococcales</taxon>
        <taxon>Promicromonosporaceae</taxon>
        <taxon>Cellulosimicrobium</taxon>
    </lineage>
</organism>
<dbReference type="Proteomes" id="UP000610846">
    <property type="component" value="Unassembled WGS sequence"/>
</dbReference>
<proteinExistence type="predicted"/>
<evidence type="ECO:0000313" key="3">
    <source>
        <dbReference type="Proteomes" id="UP000610846"/>
    </source>
</evidence>
<dbReference type="RefSeq" id="WP_191829519.1">
    <property type="nucleotide sequence ID" value="NZ_JACYHB010000010.1"/>
</dbReference>
<protein>
    <submittedName>
        <fullName evidence="2">Uncharacterized protein</fullName>
    </submittedName>
</protein>
<sequence>MSRLARFQGRIAGWGTASGTRVVVGRWDFSPLGGFADVMVERPDGERLLLAPTEGIAAFVSSTYRFDRVEVVPVTVRDDAEDGDGSRHDRDASRRDGDASRRDGDGSRHDGRAGVPAPWLVDAGPLSARVVVGPRTGLGRLLRLVPGRLATSPRFTGLTDPAARVLLHGVRTRGSAGSGRVEHYGATDVHAVVAVASTWGDEALGGLAPVDPPVRFGFGSTPRRPAVTDVVTTIVLPAAG</sequence>
<evidence type="ECO:0000313" key="2">
    <source>
        <dbReference type="EMBL" id="MBD8079938.1"/>
    </source>
</evidence>
<keyword evidence="3" id="KW-1185">Reference proteome</keyword>
<reference evidence="2" key="1">
    <citation type="journal article" date="2018" name="Curr. Microbiol.">
        <title>Cellulosimicrobium arenosum sp. nov., Isolated from Marine Sediment Sand.</title>
        <authorList>
            <person name="Oh M."/>
            <person name="Kim J.H."/>
            <person name="Yoon J.H."/>
            <person name="Schumann P."/>
            <person name="Kim W."/>
        </authorList>
    </citation>
    <scope>NUCLEOTIDE SEQUENCE</scope>
    <source>
        <strain evidence="2">KCTC 49039</strain>
    </source>
</reference>
<comment type="caution">
    <text evidence="2">The sequence shown here is derived from an EMBL/GenBank/DDBJ whole genome shotgun (WGS) entry which is preliminary data.</text>
</comment>
<name>A0A927PEA9_9MICO</name>
<dbReference type="EMBL" id="JACYHB010000010">
    <property type="protein sequence ID" value="MBD8079938.1"/>
    <property type="molecule type" value="Genomic_DNA"/>
</dbReference>
<feature type="region of interest" description="Disordered" evidence="1">
    <location>
        <begin position="77"/>
        <end position="117"/>
    </location>
</feature>
<gene>
    <name evidence="2" type="ORF">IF651_12820</name>
</gene>